<dbReference type="PaxDb" id="64091-VNG_2400H"/>
<dbReference type="InParanoid" id="Q9HMT0"/>
<accession>Q9HMT0</accession>
<evidence type="ECO:0000256" key="2">
    <source>
        <dbReference type="ARBA" id="ARBA00022840"/>
    </source>
</evidence>
<dbReference type="EMBL" id="AE004437">
    <property type="protein sequence ID" value="AAG20491.1"/>
    <property type="molecule type" value="Genomic_DNA"/>
</dbReference>
<dbReference type="STRING" id="64091.VNG_2400H"/>
<evidence type="ECO:0000313" key="4">
    <source>
        <dbReference type="Proteomes" id="UP000000554"/>
    </source>
</evidence>
<keyword evidence="1" id="KW-0547">Nucleotide-binding</keyword>
<evidence type="ECO:0000313" key="3">
    <source>
        <dbReference type="EMBL" id="AAG20491.1"/>
    </source>
</evidence>
<reference evidence="3 4" key="1">
    <citation type="journal article" date="2000" name="Proc. Natl. Acad. Sci. U.S.A.">
        <title>Genome sequence of Halobacterium species NRC-1.</title>
        <authorList>
            <person name="Ng W.V."/>
            <person name="Kennedy S.P."/>
            <person name="Mahairas G.G."/>
            <person name="Berquist B."/>
            <person name="Pan M."/>
            <person name="Shukla H.D."/>
            <person name="Lasky S.R."/>
            <person name="Baliga N.S."/>
            <person name="Thorsson V."/>
            <person name="Sbrogna J."/>
            <person name="Swartzell S."/>
            <person name="Weir D."/>
            <person name="Hall J."/>
            <person name="Dahl T.A."/>
            <person name="Welti R."/>
            <person name="Goo Y.A."/>
            <person name="Leithauser B."/>
            <person name="Keller K."/>
            <person name="Cruz R."/>
            <person name="Danson M.J."/>
            <person name="Hough D.W."/>
            <person name="Maddocks D.G."/>
            <person name="Jablonski P.E."/>
            <person name="Krebs M.P."/>
            <person name="Angevine C.M."/>
            <person name="Dale H."/>
            <person name="Isenbarger T.A."/>
            <person name="Peck R.F."/>
            <person name="Pohlschroder M."/>
            <person name="Spudich J.L."/>
            <person name="Jung K.W."/>
            <person name="Alam M."/>
            <person name="Freitas T."/>
            <person name="Hou S."/>
            <person name="Daniels C.J."/>
            <person name="Dennis P.P."/>
            <person name="Omer A.D."/>
            <person name="Ebhardt H."/>
            <person name="Lowe T.M."/>
            <person name="Liang P."/>
            <person name="Riley M."/>
            <person name="Hood L."/>
            <person name="DasSarma S."/>
        </authorList>
    </citation>
    <scope>NUCLEOTIDE SEQUENCE [LARGE SCALE GENOMIC DNA]</scope>
    <source>
        <strain evidence="4">ATCC 700922 / JCM 11081 / NRC-1</strain>
    </source>
</reference>
<keyword evidence="4" id="KW-1185">Reference proteome</keyword>
<dbReference type="GO" id="GO:0005524">
    <property type="term" value="F:ATP binding"/>
    <property type="evidence" value="ECO:0007669"/>
    <property type="project" value="UniProtKB-KW"/>
</dbReference>
<dbReference type="PIR" id="G84390">
    <property type="entry name" value="G84390"/>
</dbReference>
<dbReference type="Pfam" id="PF23365">
    <property type="entry name" value="DUF7090"/>
    <property type="match status" value="1"/>
</dbReference>
<dbReference type="PANTHER" id="PTHR43637">
    <property type="entry name" value="UPF0273 PROTEIN TM_0370"/>
    <property type="match status" value="1"/>
</dbReference>
<name>Q9HMT0_HALSA</name>
<dbReference type="InterPro" id="IPR027417">
    <property type="entry name" value="P-loop_NTPase"/>
</dbReference>
<sequence length="203" mass="22533">MIKMTGALRHGMDYELAIEGTPDAVPGGTVALLIHPSTGATDRMDTDFLKADTDHFLVVSTRTTAREVTQKLEYYDVDEDRAEILDTLSVEHGYSRRAASHIRYVSRPGDVDGILASIDEFLTDTDGKRRVSFDSLTELAYYADEHQALDALQRLRGIVERHDATALVHVSAEVHDEDALSRFRDAGDLVVELDADGTVRTDR</sequence>
<dbReference type="InterPro" id="IPR055516">
    <property type="entry name" value="DUF7090"/>
</dbReference>
<proteinExistence type="predicted"/>
<keyword evidence="2" id="KW-0067">ATP-binding</keyword>
<dbReference type="HOGENOM" id="CLU_1412400_0_0_2"/>
<dbReference type="PATRIC" id="fig|64091.14.peg.1859"/>
<dbReference type="AlphaFoldDB" id="Q9HMT0"/>
<gene>
    <name evidence="3" type="ordered locus">VNG_2400H</name>
</gene>
<protein>
    <recommendedName>
        <fullName evidence="5">KaiC-like domain-containing protein</fullName>
    </recommendedName>
</protein>
<evidence type="ECO:0008006" key="5">
    <source>
        <dbReference type="Google" id="ProtNLM"/>
    </source>
</evidence>
<dbReference type="KEGG" id="hal:VNG_2400H"/>
<organism evidence="3 4">
    <name type="scientific">Halobacterium salinarum (strain ATCC 700922 / JCM 11081 / NRC-1)</name>
    <name type="common">Halobacterium halobium</name>
    <dbReference type="NCBI Taxonomy" id="64091"/>
    <lineage>
        <taxon>Archaea</taxon>
        <taxon>Methanobacteriati</taxon>
        <taxon>Methanobacteriota</taxon>
        <taxon>Stenosarchaea group</taxon>
        <taxon>Halobacteria</taxon>
        <taxon>Halobacteriales</taxon>
        <taxon>Halobacteriaceae</taxon>
        <taxon>Halobacterium</taxon>
        <taxon>Halobacterium salinarum NRC-34001</taxon>
    </lineage>
</organism>
<dbReference type="Gene3D" id="3.40.50.300">
    <property type="entry name" value="P-loop containing nucleotide triphosphate hydrolases"/>
    <property type="match status" value="1"/>
</dbReference>
<evidence type="ECO:0000256" key="1">
    <source>
        <dbReference type="ARBA" id="ARBA00022741"/>
    </source>
</evidence>
<dbReference type="Proteomes" id="UP000000554">
    <property type="component" value="Chromosome"/>
</dbReference>